<keyword evidence="2" id="KW-0732">Signal</keyword>
<dbReference type="RefSeq" id="WP_128497887.1">
    <property type="nucleotide sequence ID" value="NZ_RZNC01000001.1"/>
</dbReference>
<evidence type="ECO:0000313" key="4">
    <source>
        <dbReference type="Proteomes" id="UP000288603"/>
    </source>
</evidence>
<reference evidence="3 4" key="1">
    <citation type="submission" date="2018-12" db="EMBL/GenBank/DDBJ databases">
        <authorList>
            <person name="Li F."/>
        </authorList>
    </citation>
    <scope>NUCLEOTIDE SEQUENCE [LARGE SCALE GENOMIC DNA]</scope>
    <source>
        <strain evidence="3 4">8H24J-4-2</strain>
    </source>
</reference>
<evidence type="ECO:0008006" key="5">
    <source>
        <dbReference type="Google" id="ProtNLM"/>
    </source>
</evidence>
<feature type="chain" id="PRO_5019564397" description="Sortase" evidence="2">
    <location>
        <begin position="26"/>
        <end position="168"/>
    </location>
</feature>
<name>A0A444QGB2_9MICO</name>
<feature type="signal peptide" evidence="2">
    <location>
        <begin position="1"/>
        <end position="25"/>
    </location>
</feature>
<evidence type="ECO:0000313" key="3">
    <source>
        <dbReference type="EMBL" id="RWZ68622.1"/>
    </source>
</evidence>
<evidence type="ECO:0000256" key="1">
    <source>
        <dbReference type="SAM" id="Phobius"/>
    </source>
</evidence>
<keyword evidence="1" id="KW-1133">Transmembrane helix</keyword>
<dbReference type="EMBL" id="RZNC01000001">
    <property type="protein sequence ID" value="RWZ68622.1"/>
    <property type="molecule type" value="Genomic_DNA"/>
</dbReference>
<accession>A0A444QGB2</accession>
<organism evidence="3 4">
    <name type="scientific">Labedella populi</name>
    <dbReference type="NCBI Taxonomy" id="2498850"/>
    <lineage>
        <taxon>Bacteria</taxon>
        <taxon>Bacillati</taxon>
        <taxon>Actinomycetota</taxon>
        <taxon>Actinomycetes</taxon>
        <taxon>Micrococcales</taxon>
        <taxon>Microbacteriaceae</taxon>
        <taxon>Labedella</taxon>
    </lineage>
</organism>
<evidence type="ECO:0000256" key="2">
    <source>
        <dbReference type="SAM" id="SignalP"/>
    </source>
</evidence>
<comment type="caution">
    <text evidence="3">The sequence shown here is derived from an EMBL/GenBank/DDBJ whole genome shotgun (WGS) entry which is preliminary data.</text>
</comment>
<gene>
    <name evidence="3" type="ORF">ELQ92_05330</name>
</gene>
<protein>
    <recommendedName>
        <fullName evidence="5">Sortase</fullName>
    </recommendedName>
</protein>
<dbReference type="AlphaFoldDB" id="A0A444QGB2"/>
<proteinExistence type="predicted"/>
<sequence>MLRTFAIGLGVLVALLLAAPSAASAYVPGEVSAGTITGRPAAGAVLTVEFDRAFRAGEPVTLVVSCPGLTDVEIDDVADSGGSTSTPVTVPDGATGTCAVSAFGVSSGAAAVASFTVVDADVPASVGNGDGLAVTGGSTLAAIWFGVGAVVSGAVLFTVARLRRSTAV</sequence>
<dbReference type="Proteomes" id="UP000288603">
    <property type="component" value="Unassembled WGS sequence"/>
</dbReference>
<keyword evidence="1" id="KW-0812">Transmembrane</keyword>
<keyword evidence="1" id="KW-0472">Membrane</keyword>
<dbReference type="OrthoDB" id="9847638at2"/>
<feature type="transmembrane region" description="Helical" evidence="1">
    <location>
        <begin position="142"/>
        <end position="162"/>
    </location>
</feature>
<keyword evidence="4" id="KW-1185">Reference proteome</keyword>